<dbReference type="EMBL" id="CP041046">
    <property type="protein sequence ID" value="QDE40895.1"/>
    <property type="molecule type" value="Genomic_DNA"/>
</dbReference>
<evidence type="ECO:0008006" key="3">
    <source>
        <dbReference type="Google" id="ProtNLM"/>
    </source>
</evidence>
<sequence>MATQKTLDKVRAVVASCLNVPIESVSEDARLTDWGDLGPAIIEDALSQAFGFNRPSDDADSDGSPMVVTIDDPFSQSGSLRDVADWIEGLQRG</sequence>
<evidence type="ECO:0000313" key="2">
    <source>
        <dbReference type="Proteomes" id="UP000316093"/>
    </source>
</evidence>
<accession>A0A4Y5Z965</accession>
<reference evidence="1 2" key="1">
    <citation type="submission" date="2019-06" db="EMBL/GenBank/DDBJ databases">
        <title>A complete genome sequence for Luteibacter pinisoli MAH-14.</title>
        <authorList>
            <person name="Baltrus D.A."/>
        </authorList>
    </citation>
    <scope>NUCLEOTIDE SEQUENCE [LARGE SCALE GENOMIC DNA]</scope>
    <source>
        <strain evidence="1 2">MAH-14</strain>
    </source>
</reference>
<organism evidence="1 2">
    <name type="scientific">Luteibacter pinisoli</name>
    <dbReference type="NCBI Taxonomy" id="2589080"/>
    <lineage>
        <taxon>Bacteria</taxon>
        <taxon>Pseudomonadati</taxon>
        <taxon>Pseudomonadota</taxon>
        <taxon>Gammaproteobacteria</taxon>
        <taxon>Lysobacterales</taxon>
        <taxon>Rhodanobacteraceae</taxon>
        <taxon>Luteibacter</taxon>
    </lineage>
</organism>
<dbReference type="RefSeq" id="WP_139984820.1">
    <property type="nucleotide sequence ID" value="NZ_CP041046.1"/>
</dbReference>
<proteinExistence type="predicted"/>
<dbReference type="Proteomes" id="UP000316093">
    <property type="component" value="Chromosome"/>
</dbReference>
<dbReference type="AlphaFoldDB" id="A0A4Y5Z965"/>
<gene>
    <name evidence="1" type="ORF">FIV34_17600</name>
</gene>
<protein>
    <recommendedName>
        <fullName evidence="3">Acyl carrier protein</fullName>
    </recommendedName>
</protein>
<name>A0A4Y5Z965_9GAMM</name>
<dbReference type="KEGG" id="lpy:FIV34_17600"/>
<keyword evidence="2" id="KW-1185">Reference proteome</keyword>
<evidence type="ECO:0000313" key="1">
    <source>
        <dbReference type="EMBL" id="QDE40895.1"/>
    </source>
</evidence>